<comment type="caution">
    <text evidence="2">The sequence shown here is derived from an EMBL/GenBank/DDBJ whole genome shotgun (WGS) entry which is preliminary data.</text>
</comment>
<feature type="compositionally biased region" description="Basic and acidic residues" evidence="1">
    <location>
        <begin position="112"/>
        <end position="125"/>
    </location>
</feature>
<evidence type="ECO:0000313" key="2">
    <source>
        <dbReference type="EMBL" id="OLP84172.1"/>
    </source>
</evidence>
<gene>
    <name evidence="2" type="ORF">AK812_SmicGene34982</name>
</gene>
<proteinExistence type="predicted"/>
<feature type="region of interest" description="Disordered" evidence="1">
    <location>
        <begin position="25"/>
        <end position="88"/>
    </location>
</feature>
<evidence type="ECO:0000313" key="3">
    <source>
        <dbReference type="Proteomes" id="UP000186817"/>
    </source>
</evidence>
<feature type="compositionally biased region" description="Basic and acidic residues" evidence="1">
    <location>
        <begin position="45"/>
        <end position="74"/>
    </location>
</feature>
<evidence type="ECO:0000256" key="1">
    <source>
        <dbReference type="SAM" id="MobiDB-lite"/>
    </source>
</evidence>
<name>A0A1Q9CMM4_SYMMI</name>
<accession>A0A1Q9CMM4</accession>
<keyword evidence="3" id="KW-1185">Reference proteome</keyword>
<organism evidence="2 3">
    <name type="scientific">Symbiodinium microadriaticum</name>
    <name type="common">Dinoflagellate</name>
    <name type="synonym">Zooxanthella microadriatica</name>
    <dbReference type="NCBI Taxonomy" id="2951"/>
    <lineage>
        <taxon>Eukaryota</taxon>
        <taxon>Sar</taxon>
        <taxon>Alveolata</taxon>
        <taxon>Dinophyceae</taxon>
        <taxon>Suessiales</taxon>
        <taxon>Symbiodiniaceae</taxon>
        <taxon>Symbiodinium</taxon>
    </lineage>
</organism>
<reference evidence="2 3" key="1">
    <citation type="submission" date="2016-02" db="EMBL/GenBank/DDBJ databases">
        <title>Genome analysis of coral dinoflagellate symbionts highlights evolutionary adaptations to a symbiotic lifestyle.</title>
        <authorList>
            <person name="Aranda M."/>
            <person name="Li Y."/>
            <person name="Liew Y.J."/>
            <person name="Baumgarten S."/>
            <person name="Simakov O."/>
            <person name="Wilson M."/>
            <person name="Piel J."/>
            <person name="Ashoor H."/>
            <person name="Bougouffa S."/>
            <person name="Bajic V.B."/>
            <person name="Ryu T."/>
            <person name="Ravasi T."/>
            <person name="Bayer T."/>
            <person name="Micklem G."/>
            <person name="Kim H."/>
            <person name="Bhak J."/>
            <person name="Lajeunesse T.C."/>
            <person name="Voolstra C.R."/>
        </authorList>
    </citation>
    <scope>NUCLEOTIDE SEQUENCE [LARGE SCALE GENOMIC DNA]</scope>
    <source>
        <strain evidence="2 3">CCMP2467</strain>
    </source>
</reference>
<feature type="region of interest" description="Disordered" evidence="1">
    <location>
        <begin position="112"/>
        <end position="147"/>
    </location>
</feature>
<dbReference type="Proteomes" id="UP000186817">
    <property type="component" value="Unassembled WGS sequence"/>
</dbReference>
<sequence>MSSSKSRVPKKWDIVKHLSEHPGLADLTAFGGDAQSTQSTSSSRLGERFKAPFDPLKEKGILTKRSDSERRLDGFRSSGSRSSGKRAKGQAVLVYLQRLAKQNTELLARMEALEGRQTEQKEDSLHSPVGSAETATPKTGNSPSLEQRRELLKKAKGLRFLPKL</sequence>
<dbReference type="AlphaFoldDB" id="A0A1Q9CMM4"/>
<feature type="compositionally biased region" description="Polar residues" evidence="1">
    <location>
        <begin position="133"/>
        <end position="145"/>
    </location>
</feature>
<feature type="compositionally biased region" description="Polar residues" evidence="1">
    <location>
        <begin position="34"/>
        <end position="44"/>
    </location>
</feature>
<protein>
    <submittedName>
        <fullName evidence="2">Uncharacterized protein</fullName>
    </submittedName>
</protein>
<dbReference type="EMBL" id="LSRX01001061">
    <property type="protein sequence ID" value="OLP84172.1"/>
    <property type="molecule type" value="Genomic_DNA"/>
</dbReference>